<evidence type="ECO:0000256" key="9">
    <source>
        <dbReference type="RuleBase" id="RU000488"/>
    </source>
</evidence>
<comment type="similarity">
    <text evidence="2 9">Belongs to the mitochondrial carrier (TC 2.A.29) family.</text>
</comment>
<evidence type="ECO:0000256" key="5">
    <source>
        <dbReference type="ARBA" id="ARBA00022737"/>
    </source>
</evidence>
<keyword evidence="4 8" id="KW-0812">Transmembrane</keyword>
<dbReference type="PROSITE" id="PS50920">
    <property type="entry name" value="SOLCAR"/>
    <property type="match status" value="1"/>
</dbReference>
<evidence type="ECO:0000256" key="7">
    <source>
        <dbReference type="ARBA" id="ARBA00023136"/>
    </source>
</evidence>
<accession>A0A8S2B1K6</accession>
<sequence length="139" mass="15617">MFKVGTTQELMAMTIMDSPTQNNHQRKNNSQFLESYEDCMEAPAFHLQEAAMLHKFAEAAYSLLPFFDIFQGSAKQYQGIVDCVQTIVREEGAPALLKGIGPRVLWIGIGGSIFFGVLESTKRTLAQRRPNTVKETKEE</sequence>
<dbReference type="AlphaFoldDB" id="A0A8S2B1K6"/>
<evidence type="ECO:0000256" key="3">
    <source>
        <dbReference type="ARBA" id="ARBA00022448"/>
    </source>
</evidence>
<evidence type="ECO:0000256" key="8">
    <source>
        <dbReference type="PROSITE-ProRule" id="PRU00282"/>
    </source>
</evidence>
<dbReference type="Gene3D" id="1.50.40.10">
    <property type="entry name" value="Mitochondrial carrier domain"/>
    <property type="match status" value="1"/>
</dbReference>
<evidence type="ECO:0000256" key="6">
    <source>
        <dbReference type="ARBA" id="ARBA00022989"/>
    </source>
</evidence>
<keyword evidence="7 8" id="KW-0472">Membrane</keyword>
<comment type="subcellular location">
    <subcellularLocation>
        <location evidence="1">Membrane</location>
        <topology evidence="1">Multi-pass membrane protein</topology>
    </subcellularLocation>
</comment>
<evidence type="ECO:0000256" key="4">
    <source>
        <dbReference type="ARBA" id="ARBA00022692"/>
    </source>
</evidence>
<dbReference type="SUPFAM" id="SSF103506">
    <property type="entry name" value="Mitochondrial carrier"/>
    <property type="match status" value="1"/>
</dbReference>
<evidence type="ECO:0000256" key="2">
    <source>
        <dbReference type="ARBA" id="ARBA00006375"/>
    </source>
</evidence>
<evidence type="ECO:0000256" key="1">
    <source>
        <dbReference type="ARBA" id="ARBA00004141"/>
    </source>
</evidence>
<gene>
    <name evidence="10" type="ORF">AARE701A_LOCUS21018</name>
</gene>
<keyword evidence="11" id="KW-1185">Reference proteome</keyword>
<reference evidence="10" key="1">
    <citation type="submission" date="2021-01" db="EMBL/GenBank/DDBJ databases">
        <authorList>
            <person name="Bezrukov I."/>
        </authorList>
    </citation>
    <scope>NUCLEOTIDE SEQUENCE</scope>
</reference>
<dbReference type="Pfam" id="PF00153">
    <property type="entry name" value="Mito_carr"/>
    <property type="match status" value="1"/>
</dbReference>
<feature type="repeat" description="Solcar" evidence="8">
    <location>
        <begin position="30"/>
        <end position="124"/>
    </location>
</feature>
<evidence type="ECO:0000313" key="10">
    <source>
        <dbReference type="EMBL" id="CAE6230252.1"/>
    </source>
</evidence>
<dbReference type="PANTHER" id="PTHR45667">
    <property type="entry name" value="S-ADENOSYLMETHIONINE MITOCHONDRIAL CARRIER PROTEIN"/>
    <property type="match status" value="1"/>
</dbReference>
<keyword evidence="5" id="KW-0677">Repeat</keyword>
<keyword evidence="6" id="KW-1133">Transmembrane helix</keyword>
<proteinExistence type="inferred from homology"/>
<dbReference type="InterPro" id="IPR018108">
    <property type="entry name" value="MCP_transmembrane"/>
</dbReference>
<dbReference type="Proteomes" id="UP000682877">
    <property type="component" value="Chromosome 8"/>
</dbReference>
<dbReference type="InterPro" id="IPR023395">
    <property type="entry name" value="MCP_dom_sf"/>
</dbReference>
<name>A0A8S2B1K6_ARAAE</name>
<keyword evidence="3 9" id="KW-0813">Transport</keyword>
<dbReference type="EMBL" id="LR999458">
    <property type="protein sequence ID" value="CAE6230252.1"/>
    <property type="molecule type" value="Genomic_DNA"/>
</dbReference>
<evidence type="ECO:0000313" key="11">
    <source>
        <dbReference type="Proteomes" id="UP000682877"/>
    </source>
</evidence>
<protein>
    <submittedName>
        <fullName evidence="10">Uncharacterized protein</fullName>
    </submittedName>
</protein>
<dbReference type="GO" id="GO:0016020">
    <property type="term" value="C:membrane"/>
    <property type="evidence" value="ECO:0007669"/>
    <property type="project" value="UniProtKB-SubCell"/>
</dbReference>
<organism evidence="10 11">
    <name type="scientific">Arabidopsis arenosa</name>
    <name type="common">Sand rock-cress</name>
    <name type="synonym">Cardaminopsis arenosa</name>
    <dbReference type="NCBI Taxonomy" id="38785"/>
    <lineage>
        <taxon>Eukaryota</taxon>
        <taxon>Viridiplantae</taxon>
        <taxon>Streptophyta</taxon>
        <taxon>Embryophyta</taxon>
        <taxon>Tracheophyta</taxon>
        <taxon>Spermatophyta</taxon>
        <taxon>Magnoliopsida</taxon>
        <taxon>eudicotyledons</taxon>
        <taxon>Gunneridae</taxon>
        <taxon>Pentapetalae</taxon>
        <taxon>rosids</taxon>
        <taxon>malvids</taxon>
        <taxon>Brassicales</taxon>
        <taxon>Brassicaceae</taxon>
        <taxon>Camelineae</taxon>
        <taxon>Arabidopsis</taxon>
    </lineage>
</organism>